<proteinExistence type="predicted"/>
<dbReference type="Proteomes" id="UP000036681">
    <property type="component" value="Unplaced"/>
</dbReference>
<protein>
    <submittedName>
        <fullName evidence="2">Uncharacterized protein</fullName>
    </submittedName>
</protein>
<evidence type="ECO:0000313" key="2">
    <source>
        <dbReference type="WBParaSite" id="ALUE_0000195801-mRNA-1"/>
    </source>
</evidence>
<accession>A0A0M3HKB3</accession>
<dbReference type="AlphaFoldDB" id="A0A0M3HKB3"/>
<organism evidence="1 2">
    <name type="scientific">Ascaris lumbricoides</name>
    <name type="common">Giant roundworm</name>
    <dbReference type="NCBI Taxonomy" id="6252"/>
    <lineage>
        <taxon>Eukaryota</taxon>
        <taxon>Metazoa</taxon>
        <taxon>Ecdysozoa</taxon>
        <taxon>Nematoda</taxon>
        <taxon>Chromadorea</taxon>
        <taxon>Rhabditida</taxon>
        <taxon>Spirurina</taxon>
        <taxon>Ascaridomorpha</taxon>
        <taxon>Ascaridoidea</taxon>
        <taxon>Ascarididae</taxon>
        <taxon>Ascaris</taxon>
    </lineage>
</organism>
<keyword evidence="1" id="KW-1185">Reference proteome</keyword>
<sequence length="34" mass="4128">MRIYRSHRRAAPMKILAPKLRSDICCFFFFLIII</sequence>
<dbReference type="WBParaSite" id="ALUE_0000195801-mRNA-1">
    <property type="protein sequence ID" value="ALUE_0000195801-mRNA-1"/>
    <property type="gene ID" value="ALUE_0000195801"/>
</dbReference>
<name>A0A0M3HKB3_ASCLU</name>
<reference evidence="2" key="1">
    <citation type="submission" date="2017-02" db="UniProtKB">
        <authorList>
            <consortium name="WormBaseParasite"/>
        </authorList>
    </citation>
    <scope>IDENTIFICATION</scope>
</reference>
<evidence type="ECO:0000313" key="1">
    <source>
        <dbReference type="Proteomes" id="UP000036681"/>
    </source>
</evidence>